<accession>W2V0V0</accession>
<evidence type="ECO:0000256" key="1">
    <source>
        <dbReference type="ARBA" id="ARBA00000135"/>
    </source>
</evidence>
<comment type="caution">
    <text evidence="10">The sequence shown here is derived from an EMBL/GenBank/DDBJ whole genome shotgun (WGS) entry which is preliminary data.</text>
</comment>
<gene>
    <name evidence="8" type="primary">pepA</name>
    <name evidence="10" type="ORF">P857_163</name>
</gene>
<evidence type="ECO:0000256" key="3">
    <source>
        <dbReference type="ARBA" id="ARBA00009528"/>
    </source>
</evidence>
<keyword evidence="8" id="KW-0963">Cytoplasm</keyword>
<evidence type="ECO:0000256" key="8">
    <source>
        <dbReference type="HAMAP-Rule" id="MF_00181"/>
    </source>
</evidence>
<name>W2V0V0_9RICK</name>
<feature type="active site" evidence="8">
    <location>
        <position position="281"/>
    </location>
</feature>
<evidence type="ECO:0000259" key="9">
    <source>
        <dbReference type="PROSITE" id="PS00631"/>
    </source>
</evidence>
<dbReference type="Gene3D" id="3.40.220.10">
    <property type="entry name" value="Leucine Aminopeptidase, subunit E, domain 1"/>
    <property type="match status" value="1"/>
</dbReference>
<dbReference type="EMBL" id="AXCJ01000009">
    <property type="protein sequence ID" value="ETO91088.1"/>
    <property type="molecule type" value="Genomic_DNA"/>
</dbReference>
<sequence length="505" mass="55560">MFGAELEKLTQVSFVSYGKTELQTSLLVVGVFQNSDIIGVVNTINQNANGVISRMLERFEAKMGQHLFINSEEIINAGYSGIMLLGLGKSSEYSQHDSEYIGRVVYESLKNLMYKVVYVVINQTDNVDHLLAFSRGIQLASYCFDKYLTKKKTRHVDEVCIIVEDPDLLKQEYEALVKPVNSGVILCSNLAMEPPNVLNPAYYADFLDTLSRDYDGLSVKIKTEKQIRALGMNAFLGVGQGSVNPPRLVAIEWNGNPDVDGNDYVLVGKGVTFDTGGISLKPARKMWDMKYDMCGSGAIAGTMLALAESKAPVNVVAVLALVENSISGSAQRPSDIITSMSGQTIEVLNTDAEGRLALADALTFAQENYVSEDTRLIDMATLTGAVCVALGNQYAGLFSNDEKFVKDLLKASNRTNERLWQFPMTKEYDKLIKSDFADMQNISTLGTGGDSIVAAKFLEKFIKSGVLWAHLDIASVAYDYDDRNYPKKVASAFGVRLLYTLVRNL</sequence>
<evidence type="ECO:0000256" key="4">
    <source>
        <dbReference type="ARBA" id="ARBA00022438"/>
    </source>
</evidence>
<proteinExistence type="inferred from homology"/>
<comment type="catalytic activity">
    <reaction evidence="1 8">
        <text>Release of an N-terminal amino acid, Xaa-|-Yaa-, in which Xaa is preferably Leu, but may be other amino acids including Pro although not Arg or Lys, and Yaa may be Pro. Amino acid amides and methyl esters are also readily hydrolyzed, but rates on arylamides are exceedingly low.</text>
        <dbReference type="EC" id="3.4.11.1"/>
    </reaction>
</comment>
<dbReference type="AlphaFoldDB" id="W2V0V0"/>
<organism evidence="10 11">
    <name type="scientific">Candidatus Xenolissoclinum pacificiensis L6</name>
    <dbReference type="NCBI Taxonomy" id="1401685"/>
    <lineage>
        <taxon>Bacteria</taxon>
        <taxon>Pseudomonadati</taxon>
        <taxon>Pseudomonadota</taxon>
        <taxon>Alphaproteobacteria</taxon>
        <taxon>Rickettsiales</taxon>
        <taxon>Anaplasmataceae</taxon>
        <taxon>Candidatus Xenolissoclinum</taxon>
    </lineage>
</organism>
<dbReference type="PRINTS" id="PR00481">
    <property type="entry name" value="LAMNOPPTDASE"/>
</dbReference>
<dbReference type="PROSITE" id="PS00631">
    <property type="entry name" value="CYTOSOL_AP"/>
    <property type="match status" value="1"/>
</dbReference>
<dbReference type="PANTHER" id="PTHR11963">
    <property type="entry name" value="LEUCINE AMINOPEPTIDASE-RELATED"/>
    <property type="match status" value="1"/>
</dbReference>
<dbReference type="SUPFAM" id="SSF53187">
    <property type="entry name" value="Zn-dependent exopeptidases"/>
    <property type="match status" value="1"/>
</dbReference>
<evidence type="ECO:0000256" key="6">
    <source>
        <dbReference type="ARBA" id="ARBA00022801"/>
    </source>
</evidence>
<keyword evidence="7 8" id="KW-0464">Manganese</keyword>
<dbReference type="GO" id="GO:0006508">
    <property type="term" value="P:proteolysis"/>
    <property type="evidence" value="ECO:0007669"/>
    <property type="project" value="UniProtKB-KW"/>
</dbReference>
<feature type="binding site" evidence="8">
    <location>
        <position position="274"/>
    </location>
    <ligand>
        <name>Mn(2+)</name>
        <dbReference type="ChEBI" id="CHEBI:29035"/>
        <label>1</label>
    </ligand>
</feature>
<evidence type="ECO:0000313" key="11">
    <source>
        <dbReference type="Proteomes" id="UP000018951"/>
    </source>
</evidence>
<evidence type="ECO:0000256" key="5">
    <source>
        <dbReference type="ARBA" id="ARBA00022670"/>
    </source>
</evidence>
<dbReference type="NCBIfam" id="NF002074">
    <property type="entry name" value="PRK00913.1-4"/>
    <property type="match status" value="1"/>
</dbReference>
<comment type="subcellular location">
    <subcellularLocation>
        <location evidence="8">Cytoplasm</location>
    </subcellularLocation>
</comment>
<comment type="similarity">
    <text evidence="3 8">Belongs to the peptidase M17 family.</text>
</comment>
<feature type="binding site" evidence="8">
    <location>
        <position position="274"/>
    </location>
    <ligand>
        <name>Mn(2+)</name>
        <dbReference type="ChEBI" id="CHEBI:29035"/>
        <label>2</label>
    </ligand>
</feature>
<dbReference type="GO" id="GO:0005737">
    <property type="term" value="C:cytoplasm"/>
    <property type="evidence" value="ECO:0007669"/>
    <property type="project" value="UniProtKB-SubCell"/>
</dbReference>
<dbReference type="Pfam" id="PF02789">
    <property type="entry name" value="Peptidase_M17_N"/>
    <property type="match status" value="1"/>
</dbReference>
<keyword evidence="5 8" id="KW-0645">Protease</keyword>
<dbReference type="Pfam" id="PF00883">
    <property type="entry name" value="Peptidase_M17"/>
    <property type="match status" value="1"/>
</dbReference>
<dbReference type="InterPro" id="IPR023042">
    <property type="entry name" value="Peptidase_M17_leu_NH2_pept"/>
</dbReference>
<dbReference type="STRING" id="1401685.P857_163"/>
<keyword evidence="6 8" id="KW-0378">Hydrolase</keyword>
<comment type="cofactor">
    <cofactor evidence="8">
        <name>Mn(2+)</name>
        <dbReference type="ChEBI" id="CHEBI:29035"/>
    </cofactor>
    <text evidence="8">Binds 2 manganese ions per subunit.</text>
</comment>
<evidence type="ECO:0000313" key="10">
    <source>
        <dbReference type="EMBL" id="ETO91088.1"/>
    </source>
</evidence>
<feature type="domain" description="Cytosol aminopeptidase" evidence="9">
    <location>
        <begin position="349"/>
        <end position="356"/>
    </location>
</feature>
<feature type="binding site" evidence="8">
    <location>
        <position position="353"/>
    </location>
    <ligand>
        <name>Mn(2+)</name>
        <dbReference type="ChEBI" id="CHEBI:29035"/>
        <label>1</label>
    </ligand>
</feature>
<dbReference type="InterPro" id="IPR011356">
    <property type="entry name" value="Leucine_aapep/pepB"/>
</dbReference>
<dbReference type="SUPFAM" id="SSF52949">
    <property type="entry name" value="Macro domain-like"/>
    <property type="match status" value="1"/>
</dbReference>
<dbReference type="Proteomes" id="UP000018951">
    <property type="component" value="Unassembled WGS sequence"/>
</dbReference>
<dbReference type="PATRIC" id="fig|1401685.3.peg.986"/>
<dbReference type="NCBIfam" id="NF002077">
    <property type="entry name" value="PRK00913.2-4"/>
    <property type="match status" value="1"/>
</dbReference>
<evidence type="ECO:0000256" key="2">
    <source>
        <dbReference type="ARBA" id="ARBA00000967"/>
    </source>
</evidence>
<feature type="binding site" evidence="8">
    <location>
        <position position="292"/>
    </location>
    <ligand>
        <name>Mn(2+)</name>
        <dbReference type="ChEBI" id="CHEBI:29035"/>
        <label>2</label>
    </ligand>
</feature>
<comment type="function">
    <text evidence="8">Presumably involved in the processing and regular turnover of intracellular proteins. Catalyzes the removal of unsubstituted N-terminal amino acids from various peptides.</text>
</comment>
<feature type="binding site" evidence="8">
    <location>
        <position position="351"/>
    </location>
    <ligand>
        <name>Mn(2+)</name>
        <dbReference type="ChEBI" id="CHEBI:29035"/>
        <label>1</label>
    </ligand>
</feature>
<dbReference type="Gene3D" id="3.40.630.10">
    <property type="entry name" value="Zn peptidases"/>
    <property type="match status" value="1"/>
</dbReference>
<dbReference type="EC" id="3.4.11.10" evidence="8"/>
<dbReference type="InterPro" id="IPR043472">
    <property type="entry name" value="Macro_dom-like"/>
</dbReference>
<reference evidence="10 11" key="1">
    <citation type="journal article" date="2013" name="PLoS ONE">
        <title>Bacterial endosymbiosis in a chordate host: long-term co-evolution and conservation of secondary metabolism.</title>
        <authorList>
            <person name="Kwan J.C."/>
            <person name="Schmidt E.W."/>
        </authorList>
    </citation>
    <scope>NUCLEOTIDE SEQUENCE [LARGE SCALE GENOMIC DNA]</scope>
    <source>
        <strain evidence="11">L6</strain>
    </source>
</reference>
<keyword evidence="8" id="KW-0479">Metal-binding</keyword>
<protein>
    <recommendedName>
        <fullName evidence="8">Probable cytosol aminopeptidase</fullName>
        <ecNumber evidence="8">3.4.11.1</ecNumber>
    </recommendedName>
    <alternativeName>
        <fullName evidence="8">Leucine aminopeptidase</fullName>
        <shortName evidence="8">LAP</shortName>
        <ecNumber evidence="8">3.4.11.10</ecNumber>
    </alternativeName>
    <alternativeName>
        <fullName evidence="8">Leucyl aminopeptidase</fullName>
    </alternativeName>
</protein>
<dbReference type="InterPro" id="IPR008283">
    <property type="entry name" value="Peptidase_M17_N"/>
</dbReference>
<keyword evidence="4 8" id="KW-0031">Aminopeptidase</keyword>
<dbReference type="GO" id="GO:0030145">
    <property type="term" value="F:manganese ion binding"/>
    <property type="evidence" value="ECO:0007669"/>
    <property type="project" value="UniProtKB-UniRule"/>
</dbReference>
<dbReference type="HAMAP" id="MF_00181">
    <property type="entry name" value="Cytosol_peptidase_M17"/>
    <property type="match status" value="1"/>
</dbReference>
<evidence type="ECO:0000256" key="7">
    <source>
        <dbReference type="ARBA" id="ARBA00023211"/>
    </source>
</evidence>
<comment type="catalytic activity">
    <reaction evidence="2 8">
        <text>Release of an N-terminal amino acid, preferentially leucine, but not glutamic or aspartic acids.</text>
        <dbReference type="EC" id="3.4.11.10"/>
    </reaction>
</comment>
<dbReference type="EC" id="3.4.11.1" evidence="8"/>
<dbReference type="CDD" id="cd00433">
    <property type="entry name" value="Peptidase_M17"/>
    <property type="match status" value="1"/>
</dbReference>
<keyword evidence="11" id="KW-1185">Reference proteome</keyword>
<feature type="binding site" evidence="8">
    <location>
        <position position="353"/>
    </location>
    <ligand>
        <name>Mn(2+)</name>
        <dbReference type="ChEBI" id="CHEBI:29035"/>
        <label>2</label>
    </ligand>
</feature>
<dbReference type="PANTHER" id="PTHR11963:SF23">
    <property type="entry name" value="CYTOSOL AMINOPEPTIDASE"/>
    <property type="match status" value="1"/>
</dbReference>
<feature type="binding site" evidence="8">
    <location>
        <position position="269"/>
    </location>
    <ligand>
        <name>Mn(2+)</name>
        <dbReference type="ChEBI" id="CHEBI:29035"/>
        <label>2</label>
    </ligand>
</feature>
<dbReference type="GO" id="GO:0070006">
    <property type="term" value="F:metalloaminopeptidase activity"/>
    <property type="evidence" value="ECO:0007669"/>
    <property type="project" value="InterPro"/>
</dbReference>
<feature type="active site" evidence="8">
    <location>
        <position position="355"/>
    </location>
</feature>
<dbReference type="InterPro" id="IPR000819">
    <property type="entry name" value="Peptidase_M17_C"/>
</dbReference>
<dbReference type="NCBIfam" id="NF002075">
    <property type="entry name" value="PRK00913.2-2"/>
    <property type="match status" value="1"/>
</dbReference>